<gene>
    <name evidence="1" type="ORF">ACFSBK_03250</name>
</gene>
<comment type="caution">
    <text evidence="1">The sequence shown here is derived from an EMBL/GenBank/DDBJ whole genome shotgun (WGS) entry which is preliminary data.</text>
</comment>
<protein>
    <submittedName>
        <fullName evidence="1">Uncharacterized protein</fullName>
    </submittedName>
</protein>
<dbReference type="Proteomes" id="UP001597285">
    <property type="component" value="Unassembled WGS sequence"/>
</dbReference>
<evidence type="ECO:0000313" key="2">
    <source>
        <dbReference type="Proteomes" id="UP001597285"/>
    </source>
</evidence>
<reference evidence="2" key="1">
    <citation type="journal article" date="2019" name="Int. J. Syst. Evol. Microbiol.">
        <title>The Global Catalogue of Microorganisms (GCM) 10K type strain sequencing project: providing services to taxonomists for standard genome sequencing and annotation.</title>
        <authorList>
            <consortium name="The Broad Institute Genomics Platform"/>
            <consortium name="The Broad Institute Genome Sequencing Center for Infectious Disease"/>
            <person name="Wu L."/>
            <person name="Ma J."/>
        </authorList>
    </citation>
    <scope>NUCLEOTIDE SEQUENCE [LARGE SCALE GENOMIC DNA]</scope>
    <source>
        <strain evidence="2">KCTC 42143</strain>
    </source>
</reference>
<name>A0ABW4NPQ5_9LACT</name>
<proteinExistence type="predicted"/>
<dbReference type="EMBL" id="JBHUFF010000008">
    <property type="protein sequence ID" value="MFD1798877.1"/>
    <property type="molecule type" value="Genomic_DNA"/>
</dbReference>
<dbReference type="SUPFAM" id="SSF48208">
    <property type="entry name" value="Six-hairpin glycosidases"/>
    <property type="match status" value="1"/>
</dbReference>
<accession>A0ABW4NPQ5</accession>
<organism evidence="1 2">
    <name type="scientific">Carnobacterium antarcticum</name>
    <dbReference type="NCBI Taxonomy" id="2126436"/>
    <lineage>
        <taxon>Bacteria</taxon>
        <taxon>Bacillati</taxon>
        <taxon>Bacillota</taxon>
        <taxon>Bacilli</taxon>
        <taxon>Lactobacillales</taxon>
        <taxon>Carnobacteriaceae</taxon>
        <taxon>Carnobacterium</taxon>
    </lineage>
</organism>
<dbReference type="RefSeq" id="WP_058919276.1">
    <property type="nucleotide sequence ID" value="NZ_JBHSQC010000015.1"/>
</dbReference>
<evidence type="ECO:0000313" key="1">
    <source>
        <dbReference type="EMBL" id="MFD1798877.1"/>
    </source>
</evidence>
<sequence>MKKKRVYVILLIVLLMSCLLALGFQRKIGVQQVVDNNYKTNKDLIKNYAKESNTQYLSESIGQYLYYLLLAEDEKEFKQQVDSLRKNFLAKQPNGTFIKWVATAETTTNASVDDFRIIEVLRKASTRFQDSSYLKLADELEEALNSNQLTDGVLVDFYDWNVQKKTNTLHLSYINHQIIKENTAVDKAAYQKIVIESSKLETPFFKEIYDVEKQVYLSADKGTVNMIDQLMIAIQYIHFTEQIPKAFDQWLKEEWDTKGKLFGGYLKEDLAPAVPYESSAVYALAILYFNLSHEETYVNELQSILLNQPSFDKNADYSTIHFFDYMWSETVNLLYKNDFVNKQWEWD</sequence>
<keyword evidence="2" id="KW-1185">Reference proteome</keyword>
<dbReference type="Gene3D" id="1.50.10.10">
    <property type="match status" value="1"/>
</dbReference>
<dbReference type="PROSITE" id="PS51257">
    <property type="entry name" value="PROKAR_LIPOPROTEIN"/>
    <property type="match status" value="1"/>
</dbReference>
<dbReference type="InterPro" id="IPR012341">
    <property type="entry name" value="6hp_glycosidase-like_sf"/>
</dbReference>
<dbReference type="InterPro" id="IPR008928">
    <property type="entry name" value="6-hairpin_glycosidase_sf"/>
</dbReference>